<organism evidence="1">
    <name type="scientific">Zea mays</name>
    <name type="common">Maize</name>
    <dbReference type="NCBI Taxonomy" id="4577"/>
    <lineage>
        <taxon>Eukaryota</taxon>
        <taxon>Viridiplantae</taxon>
        <taxon>Streptophyta</taxon>
        <taxon>Embryophyta</taxon>
        <taxon>Tracheophyta</taxon>
        <taxon>Spermatophyta</taxon>
        <taxon>Magnoliopsida</taxon>
        <taxon>Liliopsida</taxon>
        <taxon>Poales</taxon>
        <taxon>Poaceae</taxon>
        <taxon>PACMAD clade</taxon>
        <taxon>Panicoideae</taxon>
        <taxon>Andropogonodae</taxon>
        <taxon>Andropogoneae</taxon>
        <taxon>Tripsacinae</taxon>
        <taxon>Zea</taxon>
    </lineage>
</organism>
<sequence>MLLPSQNDVFLTMTRCCSFPNMKRIDLVSCRSQKYYLLGDFGEAIAFVHH</sequence>
<protein>
    <submittedName>
        <fullName evidence="1">Uncharacterized protein</fullName>
    </submittedName>
</protein>
<accession>B4FM34</accession>
<evidence type="ECO:0000313" key="1">
    <source>
        <dbReference type="EMBL" id="ACF83177.1"/>
    </source>
</evidence>
<reference evidence="1" key="1">
    <citation type="journal article" date="2009" name="PLoS Genet.">
        <title>Sequencing, mapping, and analysis of 27,455 maize full-length cDNAs.</title>
        <authorList>
            <person name="Soderlund C."/>
            <person name="Descour A."/>
            <person name="Kudrna D."/>
            <person name="Bomhoff M."/>
            <person name="Boyd L."/>
            <person name="Currie J."/>
            <person name="Angelova A."/>
            <person name="Collura K."/>
            <person name="Wissotski M."/>
            <person name="Ashley E."/>
            <person name="Morrow D."/>
            <person name="Fernandes J."/>
            <person name="Walbot V."/>
            <person name="Yu Y."/>
        </authorList>
    </citation>
    <scope>NUCLEOTIDE SEQUENCE</scope>
    <source>
        <strain evidence="1">B73</strain>
    </source>
</reference>
<dbReference type="AlphaFoldDB" id="B4FM34"/>
<proteinExistence type="evidence at transcript level"/>
<name>B4FM34_MAIZE</name>
<dbReference type="EMBL" id="BT038172">
    <property type="protein sequence ID" value="ACF83177.1"/>
    <property type="molecule type" value="mRNA"/>
</dbReference>